<protein>
    <submittedName>
        <fullName evidence="5">Uncharacterized protein</fullName>
    </submittedName>
</protein>
<name>E4XD81_OIKDI</name>
<dbReference type="AlphaFoldDB" id="E4XD81"/>
<evidence type="ECO:0000256" key="2">
    <source>
        <dbReference type="ARBA" id="ARBA00022786"/>
    </source>
</evidence>
<dbReference type="InterPro" id="IPR051865">
    <property type="entry name" value="WD-repeat_CDT2_adapter"/>
</dbReference>
<dbReference type="SMART" id="SM00320">
    <property type="entry name" value="WD40"/>
    <property type="match status" value="6"/>
</dbReference>
<dbReference type="Gene3D" id="2.130.10.10">
    <property type="entry name" value="YVTN repeat-like/Quinoprotein amine dehydrogenase"/>
    <property type="match status" value="2"/>
</dbReference>
<dbReference type="PANTHER" id="PTHR22852">
    <property type="entry name" value="LETHAL 2 DENTICLELESS PROTEIN RETINOIC ACID-REGULATED NUCLEAR MATRIX-ASSOCIATED PROTEIN"/>
    <property type="match status" value="1"/>
</dbReference>
<dbReference type="InterPro" id="IPR001680">
    <property type="entry name" value="WD40_rpt"/>
</dbReference>
<dbReference type="Proteomes" id="UP000001307">
    <property type="component" value="Unassembled WGS sequence"/>
</dbReference>
<evidence type="ECO:0000256" key="3">
    <source>
        <dbReference type="ARBA" id="ARBA00038344"/>
    </source>
</evidence>
<feature type="region of interest" description="Disordered" evidence="4">
    <location>
        <begin position="465"/>
        <end position="513"/>
    </location>
</feature>
<organism evidence="5">
    <name type="scientific">Oikopleura dioica</name>
    <name type="common">Tunicate</name>
    <dbReference type="NCBI Taxonomy" id="34765"/>
    <lineage>
        <taxon>Eukaryota</taxon>
        <taxon>Metazoa</taxon>
        <taxon>Chordata</taxon>
        <taxon>Tunicata</taxon>
        <taxon>Appendicularia</taxon>
        <taxon>Copelata</taxon>
        <taxon>Oikopleuridae</taxon>
        <taxon>Oikopleura</taxon>
    </lineage>
</organism>
<dbReference type="PANTHER" id="PTHR22852:SF0">
    <property type="entry name" value="DENTICLELESS PROTEIN HOMOLOG"/>
    <property type="match status" value="1"/>
</dbReference>
<dbReference type="GO" id="GO:0005634">
    <property type="term" value="C:nucleus"/>
    <property type="evidence" value="ECO:0007669"/>
    <property type="project" value="TreeGrafter"/>
</dbReference>
<evidence type="ECO:0000256" key="4">
    <source>
        <dbReference type="SAM" id="MobiDB-lite"/>
    </source>
</evidence>
<dbReference type="InParanoid" id="E4XD81"/>
<dbReference type="Pfam" id="PF00400">
    <property type="entry name" value="WD40"/>
    <property type="match status" value="3"/>
</dbReference>
<evidence type="ECO:0000313" key="6">
    <source>
        <dbReference type="Proteomes" id="UP000001307"/>
    </source>
</evidence>
<feature type="compositionally biased region" description="Low complexity" evidence="4">
    <location>
        <begin position="491"/>
        <end position="502"/>
    </location>
</feature>
<keyword evidence="2" id="KW-0833">Ubl conjugation pathway</keyword>
<comment type="similarity">
    <text evidence="3">Belongs to the WD repeat cdt2 family.</text>
</comment>
<proteinExistence type="inferred from homology"/>
<comment type="pathway">
    <text evidence="1">Protein modification; protein ubiquitination.</text>
</comment>
<dbReference type="OrthoDB" id="2096344at2759"/>
<keyword evidence="6" id="KW-1185">Reference proteome</keyword>
<reference evidence="5" key="1">
    <citation type="journal article" date="2010" name="Science">
        <title>Plasticity of animal genome architecture unmasked by rapid evolution of a pelagic tunicate.</title>
        <authorList>
            <person name="Denoeud F."/>
            <person name="Henriet S."/>
            <person name="Mungpakdee S."/>
            <person name="Aury J.M."/>
            <person name="Da Silva C."/>
            <person name="Brinkmann H."/>
            <person name="Mikhaleva J."/>
            <person name="Olsen L.C."/>
            <person name="Jubin C."/>
            <person name="Canestro C."/>
            <person name="Bouquet J.M."/>
            <person name="Danks G."/>
            <person name="Poulain J."/>
            <person name="Campsteijn C."/>
            <person name="Adamski M."/>
            <person name="Cross I."/>
            <person name="Yadetie F."/>
            <person name="Muffato M."/>
            <person name="Louis A."/>
            <person name="Butcher S."/>
            <person name="Tsagkogeorga G."/>
            <person name="Konrad A."/>
            <person name="Singh S."/>
            <person name="Jensen M.F."/>
            <person name="Cong E.H."/>
            <person name="Eikeseth-Otteraa H."/>
            <person name="Noel B."/>
            <person name="Anthouard V."/>
            <person name="Porcel B.M."/>
            <person name="Kachouri-Lafond R."/>
            <person name="Nishino A."/>
            <person name="Ugolini M."/>
            <person name="Chourrout P."/>
            <person name="Nishida H."/>
            <person name="Aasland R."/>
            <person name="Huzurbazar S."/>
            <person name="Westhof E."/>
            <person name="Delsuc F."/>
            <person name="Lehrach H."/>
            <person name="Reinhardt R."/>
            <person name="Weissenbach J."/>
            <person name="Roy S.W."/>
            <person name="Artiguenave F."/>
            <person name="Postlethwait J.H."/>
            <person name="Manak J.R."/>
            <person name="Thompson E.M."/>
            <person name="Jaillon O."/>
            <person name="Du Pasquier L."/>
            <person name="Boudinot P."/>
            <person name="Liberles D.A."/>
            <person name="Volff J.N."/>
            <person name="Philippe H."/>
            <person name="Lenhard B."/>
            <person name="Roest Crollius H."/>
            <person name="Wincker P."/>
            <person name="Chourrout D."/>
        </authorList>
    </citation>
    <scope>NUCLEOTIDE SEQUENCE [LARGE SCALE GENOMIC DNA]</scope>
</reference>
<dbReference type="InterPro" id="IPR036322">
    <property type="entry name" value="WD40_repeat_dom_sf"/>
</dbReference>
<evidence type="ECO:0000256" key="1">
    <source>
        <dbReference type="ARBA" id="ARBA00004906"/>
    </source>
</evidence>
<dbReference type="EMBL" id="FN653038">
    <property type="protein sequence ID" value="CBY24116.1"/>
    <property type="molecule type" value="Genomic_DNA"/>
</dbReference>
<dbReference type="InterPro" id="IPR015943">
    <property type="entry name" value="WD40/YVTN_repeat-like_dom_sf"/>
</dbReference>
<gene>
    <name evidence="5" type="ORF">GSOID_T00008120001</name>
</gene>
<dbReference type="SUPFAM" id="SSF50978">
    <property type="entry name" value="WD40 repeat-like"/>
    <property type="match status" value="1"/>
</dbReference>
<dbReference type="GO" id="GO:0030674">
    <property type="term" value="F:protein-macromolecule adaptor activity"/>
    <property type="evidence" value="ECO:0007669"/>
    <property type="project" value="TreeGrafter"/>
</dbReference>
<evidence type="ECO:0000313" key="5">
    <source>
        <dbReference type="EMBL" id="CBY24116.1"/>
    </source>
</evidence>
<dbReference type="GO" id="GO:0043161">
    <property type="term" value="P:proteasome-mediated ubiquitin-dependent protein catabolic process"/>
    <property type="evidence" value="ECO:0007669"/>
    <property type="project" value="TreeGrafter"/>
</dbReference>
<sequence length="513" mass="57844">MSLPGLIRDRNSGLRKRRLEVYGRNRFLQEYRSYHADCLRIDADALPAALAFNPTSQQDILLVADDKGTVGIINTDALSQDRRERGVLLHQWRPHRSAISDAKWTCDGTGILISSADHSISYWKDQQLVSSFQSPLGSGSVKCLAPSPTDPHVFAAGGRDCDLSIYDTREKRKVIATQRILPCRHIDFAHFDFPAEKKKKRSITVEDCKNKTISSAIYTSQYELYSCGMSDKCIKLWDTRKLCRYTDNRLCLKSPKGPTGSARPFTSLAASSTSIFASCYDGNVYEFQRDMPEGPRRAFQGHELKGTGNNLVKIAVSPDGKYLLSGSTDGCPRIYPLEEPILDEYPRTYPIVRSLKGVKIGKDTEPVMFVAWSRKNRIGLAADDCIVSIFNNDIFEKRHNRYKDETVKAELVEDELKISYKNSAKPPSSEFTEETLSEMNRKFKSMSTGPSKIWHNFRTTPVKRKFVEDQTTPKPASKKILIKSSRSNILKPSTPGSTPKSSIKNFFSPRPKQ</sequence>
<accession>E4XD81</accession>